<evidence type="ECO:0000313" key="3">
    <source>
        <dbReference type="Proteomes" id="UP000619743"/>
    </source>
</evidence>
<organism evidence="2 3">
    <name type="scientific">Neiella marina</name>
    <dbReference type="NCBI Taxonomy" id="508461"/>
    <lineage>
        <taxon>Bacteria</taxon>
        <taxon>Pseudomonadati</taxon>
        <taxon>Pseudomonadota</taxon>
        <taxon>Gammaproteobacteria</taxon>
        <taxon>Alteromonadales</taxon>
        <taxon>Echinimonadaceae</taxon>
        <taxon>Neiella</taxon>
    </lineage>
</organism>
<gene>
    <name evidence="2" type="ORF">GCM10011369_29360</name>
</gene>
<name>A0A8J2XQL1_9GAMM</name>
<dbReference type="AlphaFoldDB" id="A0A8J2XQL1"/>
<evidence type="ECO:0000256" key="1">
    <source>
        <dbReference type="SAM" id="SignalP"/>
    </source>
</evidence>
<dbReference type="InterPro" id="IPR046713">
    <property type="entry name" value="DUF6786"/>
</dbReference>
<keyword evidence="1" id="KW-0732">Signal</keyword>
<reference evidence="3" key="1">
    <citation type="journal article" date="2019" name="Int. J. Syst. Evol. Microbiol.">
        <title>The Global Catalogue of Microorganisms (GCM) 10K type strain sequencing project: providing services to taxonomists for standard genome sequencing and annotation.</title>
        <authorList>
            <consortium name="The Broad Institute Genomics Platform"/>
            <consortium name="The Broad Institute Genome Sequencing Center for Infectious Disease"/>
            <person name="Wu L."/>
            <person name="Ma J."/>
        </authorList>
    </citation>
    <scope>NUCLEOTIDE SEQUENCE [LARGE SCALE GENOMIC DNA]</scope>
    <source>
        <strain evidence="3">CGMCC 1.10130</strain>
    </source>
</reference>
<dbReference type="Pfam" id="PF20583">
    <property type="entry name" value="DUF6786"/>
    <property type="match status" value="1"/>
</dbReference>
<feature type="signal peptide" evidence="1">
    <location>
        <begin position="1"/>
        <end position="23"/>
    </location>
</feature>
<protein>
    <submittedName>
        <fullName evidence="2">Uncharacterized protein</fullName>
    </submittedName>
</protein>
<sequence length="395" mass="43237">MTRFAYSIAALSITMTSVNLSQAASFDSDLALLADNYQPIVLTSGDNRLAVLAEFQGRAMVSSMSGDQGNSIGWFDRELLKQDLSEIENLNVGGVSRLWFGPEKGPYALFFEPGTAQVAETVHYQEAITTVAFDIVNQTPQQVTFEQDIQLVNHMETEFSFHVSRSVALFDAAELAKSLAVTIPDGIRAIGFSASTTLTNAGNKPLSRQTGLISIWELGCFSPNATIAIPLSQPLTEVTSYFTPTKASHTKIVDETVFYKADASYMNKIGVPPEQTKPIIGSYNPELNLLTIVKFQFEPPEDGSYVNSVWQDDVDPYGGDVTNIFNYGLLANGQPGPFYELETSSHARELAIGESLSHYHNTYHFSGDQQQLSILSEALLGVSLQQLQQVFTATN</sequence>
<dbReference type="EMBL" id="BMDX01000018">
    <property type="protein sequence ID" value="GGA85463.1"/>
    <property type="molecule type" value="Genomic_DNA"/>
</dbReference>
<dbReference type="Proteomes" id="UP000619743">
    <property type="component" value="Unassembled WGS sequence"/>
</dbReference>
<feature type="chain" id="PRO_5035176770" evidence="1">
    <location>
        <begin position="24"/>
        <end position="395"/>
    </location>
</feature>
<comment type="caution">
    <text evidence="2">The sequence shown here is derived from an EMBL/GenBank/DDBJ whole genome shotgun (WGS) entry which is preliminary data.</text>
</comment>
<accession>A0A8J2XQL1</accession>
<evidence type="ECO:0000313" key="2">
    <source>
        <dbReference type="EMBL" id="GGA85463.1"/>
    </source>
</evidence>
<keyword evidence="3" id="KW-1185">Reference proteome</keyword>
<proteinExistence type="predicted"/>